<name>A0A1I2DDX7_9GAMM</name>
<dbReference type="InterPro" id="IPR007709">
    <property type="entry name" value="N-FG_amidohydro"/>
</dbReference>
<proteinExistence type="predicted"/>
<dbReference type="STRING" id="500610.SAMN02799615_01657"/>
<dbReference type="SUPFAM" id="SSF53187">
    <property type="entry name" value="Zn-dependent exopeptidases"/>
    <property type="match status" value="1"/>
</dbReference>
<evidence type="ECO:0000313" key="1">
    <source>
        <dbReference type="EMBL" id="SFE78792.1"/>
    </source>
</evidence>
<dbReference type="InterPro" id="IPR010247">
    <property type="entry name" value="HutG_amidohyd"/>
</dbReference>
<protein>
    <submittedName>
        <fullName evidence="1">N-formylglutamate deformylase</fullName>
    </submittedName>
</protein>
<keyword evidence="2" id="KW-1185">Reference proteome</keyword>
<dbReference type="NCBIfam" id="TIGR02017">
    <property type="entry name" value="hutG_amidohyd"/>
    <property type="match status" value="1"/>
</dbReference>
<evidence type="ECO:0000313" key="2">
    <source>
        <dbReference type="Proteomes" id="UP000199477"/>
    </source>
</evidence>
<dbReference type="Pfam" id="PF05013">
    <property type="entry name" value="FGase"/>
    <property type="match status" value="1"/>
</dbReference>
<gene>
    <name evidence="1" type="ORF">SAMN02799615_01657</name>
</gene>
<organism evidence="1 2">
    <name type="scientific">Dyella marensis</name>
    <dbReference type="NCBI Taxonomy" id="500610"/>
    <lineage>
        <taxon>Bacteria</taxon>
        <taxon>Pseudomonadati</taxon>
        <taxon>Pseudomonadota</taxon>
        <taxon>Gammaproteobacteria</taxon>
        <taxon>Lysobacterales</taxon>
        <taxon>Rhodanobacteraceae</taxon>
        <taxon>Dyella</taxon>
    </lineage>
</organism>
<dbReference type="Gene3D" id="3.40.630.40">
    <property type="entry name" value="Zn-dependent exopeptidases"/>
    <property type="match status" value="1"/>
</dbReference>
<reference evidence="2" key="1">
    <citation type="submission" date="2016-10" db="EMBL/GenBank/DDBJ databases">
        <authorList>
            <person name="Varghese N."/>
            <person name="Submissions S."/>
        </authorList>
    </citation>
    <scope>NUCLEOTIDE SEQUENCE [LARGE SCALE GENOMIC DNA]</scope>
    <source>
        <strain evidence="2">UNC178MFTsu3.1</strain>
    </source>
</reference>
<accession>A0A1I2DDX7</accession>
<dbReference type="AlphaFoldDB" id="A0A1I2DDX7"/>
<dbReference type="Proteomes" id="UP000199477">
    <property type="component" value="Unassembled WGS sequence"/>
</dbReference>
<dbReference type="EMBL" id="FONH01000004">
    <property type="protein sequence ID" value="SFE78792.1"/>
    <property type="molecule type" value="Genomic_DNA"/>
</dbReference>
<sequence>MGRYTAPMDTYTLHQGSAPLLISLPHDGSFIPESIAARLHPSARRAPDTDWHVGRLYQPLAQALGASVIRPRLSRYVVDLNRPADGHALYPGQRETGLVSTIGFDGVPLYLDGQAPDAAEVQQRVNDYWRPYHQALAQEIARLLDTHGRVVVWEGHSIRSLVPMLFEGRLPDLNLGTADGASCAPALQERLAARLEAQSDYAFVVNGRFKGGYITRQYAQPEQGVQTVQLELAQLNYMDEDSFAYDEAKAARLQPLILALLRECVA</sequence>